<comment type="caution">
    <text evidence="8">The sequence shown here is derived from an EMBL/GenBank/DDBJ whole genome shotgun (WGS) entry which is preliminary data.</text>
</comment>
<dbReference type="PANTHER" id="PTHR11078">
    <property type="entry name" value="N UTILIZATION SUBSTANCE PROTEIN B-RELATED"/>
    <property type="match status" value="1"/>
</dbReference>
<evidence type="ECO:0000313" key="8">
    <source>
        <dbReference type="EMBL" id="EPR33014.1"/>
    </source>
</evidence>
<dbReference type="HAMAP" id="MF_00073">
    <property type="entry name" value="NusB"/>
    <property type="match status" value="1"/>
</dbReference>
<keyword evidence="5 6" id="KW-0804">Transcription</keyword>
<dbReference type="GO" id="GO:0003723">
    <property type="term" value="F:RNA binding"/>
    <property type="evidence" value="ECO:0007669"/>
    <property type="project" value="UniProtKB-UniRule"/>
</dbReference>
<evidence type="ECO:0000256" key="4">
    <source>
        <dbReference type="ARBA" id="ARBA00023015"/>
    </source>
</evidence>
<gene>
    <name evidence="6" type="primary">nusB</name>
    <name evidence="8" type="ORF">dsat_0455</name>
</gene>
<name>S7UGQ6_9BACT</name>
<keyword evidence="2 6" id="KW-0889">Transcription antitermination</keyword>
<accession>S7UGQ6</accession>
<dbReference type="NCBIfam" id="TIGR01951">
    <property type="entry name" value="nusB"/>
    <property type="match status" value="1"/>
</dbReference>
<protein>
    <recommendedName>
        <fullName evidence="6">Transcription antitermination protein NusB</fullName>
    </recommendedName>
    <alternativeName>
        <fullName evidence="6">Antitermination factor NusB</fullName>
    </alternativeName>
</protein>
<evidence type="ECO:0000313" key="9">
    <source>
        <dbReference type="Proteomes" id="UP000014975"/>
    </source>
</evidence>
<evidence type="ECO:0000256" key="5">
    <source>
        <dbReference type="ARBA" id="ARBA00023163"/>
    </source>
</evidence>
<dbReference type="OrthoDB" id="9797817at2"/>
<dbReference type="STRING" id="1121439.dsat_0455"/>
<sequence length="161" mass="17941">MKKGGTRREARQRAFQTLYGLTFPTGHSSEGLQQVFTDSPAFTDPENAKAKAPELPEKDQSFAWELVRGVYGSLEELDKAVGSFSQHWKVGRIARIELTILRLALFEMLHMPDIPLKVSINEAIELAKQFGDHNSPNFVNGILDAAARSVEKGDFGVRKNI</sequence>
<dbReference type="AlphaFoldDB" id="S7UGQ6"/>
<dbReference type="PANTHER" id="PTHR11078:SF3">
    <property type="entry name" value="ANTITERMINATION NUSB DOMAIN-CONTAINING PROTEIN"/>
    <property type="match status" value="1"/>
</dbReference>
<keyword evidence="9" id="KW-1185">Reference proteome</keyword>
<dbReference type="GO" id="GO:0006353">
    <property type="term" value="P:DNA-templated transcription termination"/>
    <property type="evidence" value="ECO:0007669"/>
    <property type="project" value="UniProtKB-UniRule"/>
</dbReference>
<evidence type="ECO:0000259" key="7">
    <source>
        <dbReference type="Pfam" id="PF01029"/>
    </source>
</evidence>
<dbReference type="Pfam" id="PF01029">
    <property type="entry name" value="NusB"/>
    <property type="match status" value="1"/>
</dbReference>
<keyword evidence="4 6" id="KW-0805">Transcription regulation</keyword>
<dbReference type="InterPro" id="IPR006027">
    <property type="entry name" value="NusB_RsmB_TIM44"/>
</dbReference>
<dbReference type="RefSeq" id="WP_020887149.1">
    <property type="nucleotide sequence ID" value="NZ_ATHI01000026.1"/>
</dbReference>
<dbReference type="InterPro" id="IPR011605">
    <property type="entry name" value="NusB_fam"/>
</dbReference>
<evidence type="ECO:0000256" key="2">
    <source>
        <dbReference type="ARBA" id="ARBA00022814"/>
    </source>
</evidence>
<reference evidence="8 9" key="1">
    <citation type="journal article" date="2013" name="Genome Announc.">
        <title>Draft genome sequences for three mercury-methylating, sulfate-reducing bacteria.</title>
        <authorList>
            <person name="Brown S.D."/>
            <person name="Hurt R.A.Jr."/>
            <person name="Gilmour C.C."/>
            <person name="Elias D.A."/>
        </authorList>
    </citation>
    <scope>NUCLEOTIDE SEQUENCE [LARGE SCALE GENOMIC DNA]</scope>
    <source>
        <strain evidence="8 9">DSM 16529</strain>
    </source>
</reference>
<dbReference type="InterPro" id="IPR035926">
    <property type="entry name" value="NusB-like_sf"/>
</dbReference>
<keyword evidence="3 6" id="KW-0694">RNA-binding</keyword>
<dbReference type="eggNOG" id="COG0781">
    <property type="taxonomic scope" value="Bacteria"/>
</dbReference>
<organism evidence="8 9">
    <name type="scientific">Alkalidesulfovibrio alkalitolerans DSM 16529</name>
    <dbReference type="NCBI Taxonomy" id="1121439"/>
    <lineage>
        <taxon>Bacteria</taxon>
        <taxon>Pseudomonadati</taxon>
        <taxon>Thermodesulfobacteriota</taxon>
        <taxon>Desulfovibrionia</taxon>
        <taxon>Desulfovibrionales</taxon>
        <taxon>Desulfovibrionaceae</taxon>
        <taxon>Alkalidesulfovibrio</taxon>
    </lineage>
</organism>
<dbReference type="EMBL" id="ATHI01000026">
    <property type="protein sequence ID" value="EPR33014.1"/>
    <property type="molecule type" value="Genomic_DNA"/>
</dbReference>
<dbReference type="Gene3D" id="1.10.940.10">
    <property type="entry name" value="NusB-like"/>
    <property type="match status" value="1"/>
</dbReference>
<comment type="function">
    <text evidence="6">Involved in transcription antitermination. Required for transcription of ribosomal RNA (rRNA) genes. Binds specifically to the boxA antiterminator sequence of the ribosomal RNA (rrn) operons.</text>
</comment>
<proteinExistence type="inferred from homology"/>
<dbReference type="Proteomes" id="UP000014975">
    <property type="component" value="Unassembled WGS sequence"/>
</dbReference>
<dbReference type="GO" id="GO:0031564">
    <property type="term" value="P:transcription antitermination"/>
    <property type="evidence" value="ECO:0007669"/>
    <property type="project" value="UniProtKB-KW"/>
</dbReference>
<feature type="domain" description="NusB/RsmB/TIM44" evidence="7">
    <location>
        <begin position="8"/>
        <end position="148"/>
    </location>
</feature>
<dbReference type="PATRIC" id="fig|1121439.3.peg.1807"/>
<comment type="similarity">
    <text evidence="1 6">Belongs to the NusB family.</text>
</comment>
<dbReference type="SUPFAM" id="SSF48013">
    <property type="entry name" value="NusB-like"/>
    <property type="match status" value="1"/>
</dbReference>
<evidence type="ECO:0000256" key="1">
    <source>
        <dbReference type="ARBA" id="ARBA00005952"/>
    </source>
</evidence>
<evidence type="ECO:0000256" key="3">
    <source>
        <dbReference type="ARBA" id="ARBA00022884"/>
    </source>
</evidence>
<evidence type="ECO:0000256" key="6">
    <source>
        <dbReference type="HAMAP-Rule" id="MF_00073"/>
    </source>
</evidence>
<dbReference type="GO" id="GO:0005829">
    <property type="term" value="C:cytosol"/>
    <property type="evidence" value="ECO:0007669"/>
    <property type="project" value="TreeGrafter"/>
</dbReference>